<reference evidence="1" key="1">
    <citation type="submission" date="2021-01" db="EMBL/GenBank/DDBJ databases">
        <authorList>
            <person name="Corre E."/>
            <person name="Pelletier E."/>
            <person name="Niang G."/>
            <person name="Scheremetjew M."/>
            <person name="Finn R."/>
            <person name="Kale V."/>
            <person name="Holt S."/>
            <person name="Cochrane G."/>
            <person name="Meng A."/>
            <person name="Brown T."/>
            <person name="Cohen L."/>
        </authorList>
    </citation>
    <scope>NUCLEOTIDE SEQUENCE</scope>
    <source>
        <strain evidence="1">RCC1130</strain>
    </source>
</reference>
<dbReference type="AlphaFoldDB" id="A0A7S0IS31"/>
<sequence>MCGGVPLPSFCCAVFILRSSPPRLPNPAPQLPQLPFLQLPLPPSCCPRISRVCLCGEAAEMVQKWRLCLHSAAAFHSPVACRISAAAATLLRIHLPRSFPHRSCIRPFAVLAATHFLYGARR</sequence>
<proteinExistence type="predicted"/>
<evidence type="ECO:0000313" key="1">
    <source>
        <dbReference type="EMBL" id="CAD8529595.1"/>
    </source>
</evidence>
<organism evidence="1">
    <name type="scientific">Calcidiscus leptoporus</name>
    <dbReference type="NCBI Taxonomy" id="127549"/>
    <lineage>
        <taxon>Eukaryota</taxon>
        <taxon>Haptista</taxon>
        <taxon>Haptophyta</taxon>
        <taxon>Prymnesiophyceae</taxon>
        <taxon>Coccolithales</taxon>
        <taxon>Calcidiscaceae</taxon>
        <taxon>Calcidiscus</taxon>
    </lineage>
</organism>
<protein>
    <submittedName>
        <fullName evidence="1">Uncharacterized protein</fullName>
    </submittedName>
</protein>
<dbReference type="EMBL" id="HBER01009754">
    <property type="protein sequence ID" value="CAD8529595.1"/>
    <property type="molecule type" value="Transcribed_RNA"/>
</dbReference>
<gene>
    <name evidence="1" type="ORF">CLEP1334_LOCUS4847</name>
</gene>
<accession>A0A7S0IS31</accession>
<name>A0A7S0IS31_9EUKA</name>